<evidence type="ECO:0000313" key="2">
    <source>
        <dbReference type="EMBL" id="MFC7339634.1"/>
    </source>
</evidence>
<dbReference type="EMBL" id="JBHTBS010000027">
    <property type="protein sequence ID" value="MFC7339634.1"/>
    <property type="molecule type" value="Genomic_DNA"/>
</dbReference>
<keyword evidence="3" id="KW-1185">Reference proteome</keyword>
<comment type="caution">
    <text evidence="2">The sequence shown here is derived from an EMBL/GenBank/DDBJ whole genome shotgun (WGS) entry which is preliminary data.</text>
</comment>
<evidence type="ECO:0000256" key="1">
    <source>
        <dbReference type="SAM" id="MobiDB-lite"/>
    </source>
</evidence>
<accession>A0ABW2LE54</accession>
<evidence type="ECO:0000313" key="3">
    <source>
        <dbReference type="Proteomes" id="UP001596472"/>
    </source>
</evidence>
<dbReference type="RefSeq" id="WP_379716825.1">
    <property type="nucleotide sequence ID" value="NZ_JBHTBS010000027.1"/>
</dbReference>
<protein>
    <submittedName>
        <fullName evidence="2">Uncharacterized protein</fullName>
    </submittedName>
</protein>
<name>A0ABW2LE54_9BACT</name>
<dbReference type="Proteomes" id="UP001596472">
    <property type="component" value="Unassembled WGS sequence"/>
</dbReference>
<organism evidence="2 3">
    <name type="scientific">Haloferula chungangensis</name>
    <dbReference type="NCBI Taxonomy" id="1048331"/>
    <lineage>
        <taxon>Bacteria</taxon>
        <taxon>Pseudomonadati</taxon>
        <taxon>Verrucomicrobiota</taxon>
        <taxon>Verrucomicrobiia</taxon>
        <taxon>Verrucomicrobiales</taxon>
        <taxon>Verrucomicrobiaceae</taxon>
        <taxon>Haloferula</taxon>
    </lineage>
</organism>
<sequence>MSNYLYANDESSNNASSQPVEVGGVGEERHRTGFYEKNFAMTLSMLEPLYREGSPKQRARIEQVAYLVLRNYWVGTRKLGAEKNRHVEIAAKSLVQAIGKSEKFWAQVDPPENSKEGSDAHHPVVRTPFDQKGANDVVELKTIEDVRNFNQDFRNFLLDLMEGKQK</sequence>
<feature type="region of interest" description="Disordered" evidence="1">
    <location>
        <begin position="108"/>
        <end position="128"/>
    </location>
</feature>
<reference evidence="3" key="1">
    <citation type="journal article" date="2019" name="Int. J. Syst. Evol. Microbiol.">
        <title>The Global Catalogue of Microorganisms (GCM) 10K type strain sequencing project: providing services to taxonomists for standard genome sequencing and annotation.</title>
        <authorList>
            <consortium name="The Broad Institute Genomics Platform"/>
            <consortium name="The Broad Institute Genome Sequencing Center for Infectious Disease"/>
            <person name="Wu L."/>
            <person name="Ma J."/>
        </authorList>
    </citation>
    <scope>NUCLEOTIDE SEQUENCE [LARGE SCALE GENOMIC DNA]</scope>
    <source>
        <strain evidence="3">CGMCC 4.1467</strain>
    </source>
</reference>
<proteinExistence type="predicted"/>
<gene>
    <name evidence="2" type="ORF">ACFQY0_20790</name>
</gene>
<feature type="compositionally biased region" description="Basic and acidic residues" evidence="1">
    <location>
        <begin position="112"/>
        <end position="122"/>
    </location>
</feature>